<feature type="compositionally biased region" description="Acidic residues" evidence="1">
    <location>
        <begin position="94"/>
        <end position="103"/>
    </location>
</feature>
<dbReference type="Proteomes" id="UP001291623">
    <property type="component" value="Unassembled WGS sequence"/>
</dbReference>
<proteinExistence type="predicted"/>
<feature type="region of interest" description="Disordered" evidence="1">
    <location>
        <begin position="87"/>
        <end position="109"/>
    </location>
</feature>
<organism evidence="2 3">
    <name type="scientific">Anisodus tanguticus</name>
    <dbReference type="NCBI Taxonomy" id="243964"/>
    <lineage>
        <taxon>Eukaryota</taxon>
        <taxon>Viridiplantae</taxon>
        <taxon>Streptophyta</taxon>
        <taxon>Embryophyta</taxon>
        <taxon>Tracheophyta</taxon>
        <taxon>Spermatophyta</taxon>
        <taxon>Magnoliopsida</taxon>
        <taxon>eudicotyledons</taxon>
        <taxon>Gunneridae</taxon>
        <taxon>Pentapetalae</taxon>
        <taxon>asterids</taxon>
        <taxon>lamiids</taxon>
        <taxon>Solanales</taxon>
        <taxon>Solanaceae</taxon>
        <taxon>Solanoideae</taxon>
        <taxon>Hyoscyameae</taxon>
        <taxon>Anisodus</taxon>
    </lineage>
</organism>
<evidence type="ECO:0000313" key="3">
    <source>
        <dbReference type="Proteomes" id="UP001291623"/>
    </source>
</evidence>
<reference evidence="2" key="1">
    <citation type="submission" date="2023-12" db="EMBL/GenBank/DDBJ databases">
        <title>Genome assembly of Anisodus tanguticus.</title>
        <authorList>
            <person name="Wang Y.-J."/>
        </authorList>
    </citation>
    <scope>NUCLEOTIDE SEQUENCE</scope>
    <source>
        <strain evidence="2">KB-2021</strain>
        <tissue evidence="2">Leaf</tissue>
    </source>
</reference>
<protein>
    <submittedName>
        <fullName evidence="2">Uncharacterized protein</fullName>
    </submittedName>
</protein>
<dbReference type="AlphaFoldDB" id="A0AAE1UZP6"/>
<evidence type="ECO:0000256" key="1">
    <source>
        <dbReference type="SAM" id="MobiDB-lite"/>
    </source>
</evidence>
<comment type="caution">
    <text evidence="2">The sequence shown here is derived from an EMBL/GenBank/DDBJ whole genome shotgun (WGS) entry which is preliminary data.</text>
</comment>
<sequence>MVGSFFSIQNTFRAFNSIQAEETYSMLPKINEYYSQSSLLDPTISNARSYQPNAPILQTFTIQRCQNHYSTHKILLENHERIANSKSIEAISDGYDDGGLDEADLMRST</sequence>
<accession>A0AAE1UZP6</accession>
<keyword evidence="3" id="KW-1185">Reference proteome</keyword>
<evidence type="ECO:0000313" key="2">
    <source>
        <dbReference type="EMBL" id="KAK4349507.1"/>
    </source>
</evidence>
<name>A0AAE1UZP6_9SOLA</name>
<dbReference type="EMBL" id="JAVYJV010000017">
    <property type="protein sequence ID" value="KAK4349507.1"/>
    <property type="molecule type" value="Genomic_DNA"/>
</dbReference>
<gene>
    <name evidence="2" type="ORF">RND71_032262</name>
</gene>